<evidence type="ECO:0008006" key="4">
    <source>
        <dbReference type="Google" id="ProtNLM"/>
    </source>
</evidence>
<feature type="compositionally biased region" description="Low complexity" evidence="1">
    <location>
        <begin position="110"/>
        <end position="121"/>
    </location>
</feature>
<keyword evidence="3" id="KW-1185">Reference proteome</keyword>
<evidence type="ECO:0000256" key="1">
    <source>
        <dbReference type="SAM" id="MobiDB-lite"/>
    </source>
</evidence>
<accession>A0ABQ8EZ98</accession>
<dbReference type="PANTHER" id="PTHR28080:SF1">
    <property type="entry name" value="PEROXISOMAL BIOGENESIS FACTOR 3"/>
    <property type="match status" value="1"/>
</dbReference>
<dbReference type="Proteomes" id="UP001648503">
    <property type="component" value="Unassembled WGS sequence"/>
</dbReference>
<dbReference type="PANTHER" id="PTHR28080">
    <property type="entry name" value="PEROXISOMAL BIOGENESIS FACTOR 3"/>
    <property type="match status" value="1"/>
</dbReference>
<organism evidence="2 3">
    <name type="scientific">Batrachochytrium salamandrivorans</name>
    <dbReference type="NCBI Taxonomy" id="1357716"/>
    <lineage>
        <taxon>Eukaryota</taxon>
        <taxon>Fungi</taxon>
        <taxon>Fungi incertae sedis</taxon>
        <taxon>Chytridiomycota</taxon>
        <taxon>Chytridiomycota incertae sedis</taxon>
        <taxon>Chytridiomycetes</taxon>
        <taxon>Rhizophydiales</taxon>
        <taxon>Rhizophydiales incertae sedis</taxon>
        <taxon>Batrachochytrium</taxon>
    </lineage>
</organism>
<proteinExistence type="predicted"/>
<sequence>MAIWSSFSRLVSRNRTRLAWVCGTVASGYVLLKYAQTKWDESQTKREGEQVARANIKRHFEQNLHDASFVVASLLPTLGEHLFVSLDVEQITAKLQQTRSQPKQVSFDTQEQSKQQQLSDQPGAHNLKSLGNDSTETVACEKPVEPLEKSKLELWEEIKILSFTRTISSVYLINLLTVFTTLQLSILGRFFYLDSVATIAQQNQSGDVSFGENEGLGTQFKTQSRYISEYTERQYLTFSWYLLNIGWKRCVERVQKIVEDIVGRLSLKTPIGHGELVDLIGQIRFAFEHDDVHKSLFHRMDLYLLPLEGEEKVVLKDGGITIEDGASKVTHVVEPPLKHLLDDTRDFLESPDFQSVLQECLNESFDLLLLQLKPHFTANSLAAGQVRPSRLAFEPNIIGSAATFSSSGLSSGTSSVPSDCIGESASGANEESPELAVSAKIIPLAGVLPIISRTVHHVVNGVPNLFLDVISSNPNLKALSIIVYTSWHNSIAT</sequence>
<name>A0ABQ8EZ98_9FUNG</name>
<evidence type="ECO:0000313" key="3">
    <source>
        <dbReference type="Proteomes" id="UP001648503"/>
    </source>
</evidence>
<gene>
    <name evidence="2" type="ORF">BASA50_010565</name>
</gene>
<comment type="caution">
    <text evidence="2">The sequence shown here is derived from an EMBL/GenBank/DDBJ whole genome shotgun (WGS) entry which is preliminary data.</text>
</comment>
<evidence type="ECO:0000313" key="2">
    <source>
        <dbReference type="EMBL" id="KAH6588694.1"/>
    </source>
</evidence>
<dbReference type="Pfam" id="PF04882">
    <property type="entry name" value="Peroxin-3"/>
    <property type="match status" value="1"/>
</dbReference>
<feature type="region of interest" description="Disordered" evidence="1">
    <location>
        <begin position="102"/>
        <end position="138"/>
    </location>
</feature>
<protein>
    <recommendedName>
        <fullName evidence="4">Peroxin-3</fullName>
    </recommendedName>
</protein>
<dbReference type="EMBL" id="JAFCIX010000495">
    <property type="protein sequence ID" value="KAH6588694.1"/>
    <property type="molecule type" value="Genomic_DNA"/>
</dbReference>
<dbReference type="InterPro" id="IPR006966">
    <property type="entry name" value="Peroxin-3"/>
</dbReference>
<reference evidence="2 3" key="1">
    <citation type="submission" date="2021-02" db="EMBL/GenBank/DDBJ databases">
        <title>Variation within the Batrachochytrium salamandrivorans European outbreak.</title>
        <authorList>
            <person name="Kelly M."/>
            <person name="Pasmans F."/>
            <person name="Shea T.P."/>
            <person name="Munoz J.F."/>
            <person name="Carranza S."/>
            <person name="Cuomo C.A."/>
            <person name="Martel A."/>
        </authorList>
    </citation>
    <scope>NUCLEOTIDE SEQUENCE [LARGE SCALE GENOMIC DNA]</scope>
    <source>
        <strain evidence="2 3">AMFP18/2</strain>
    </source>
</reference>